<proteinExistence type="inferred from homology"/>
<sequence length="272" mass="28816">MEFFGCAGYGRGEAAARALFDGAIVLTPGLSFANLGQLTLDLLINSVLTHDEMQATLVGHLFSKHVLPLAGSPAFATQSTGLCLNLEVYLLTHPRPEQSKMHKIVFVQQRASVIPGHAAAFCNDLVAWAAASGASQVVVLSGADNMLRPDPSMHDQRIQWTATANADIANTAFLAHLAPLECTTTQDDLSVWASVRGAGLAPLVLTTAAPTSVAALAIVMYCAEGNNVPDAVYFASCVAQYLSFQTLPTFKLVVPPSWNQLFGRAPAMALYS</sequence>
<keyword evidence="2" id="KW-0143">Chaperone</keyword>
<evidence type="ECO:0000256" key="3">
    <source>
        <dbReference type="ARBA" id="ARBA00025745"/>
    </source>
</evidence>
<organism evidence="5 6">
    <name type="scientific">Aphanomyces stellatus</name>
    <dbReference type="NCBI Taxonomy" id="120398"/>
    <lineage>
        <taxon>Eukaryota</taxon>
        <taxon>Sar</taxon>
        <taxon>Stramenopiles</taxon>
        <taxon>Oomycota</taxon>
        <taxon>Saprolegniomycetes</taxon>
        <taxon>Saprolegniales</taxon>
        <taxon>Verrucalvaceae</taxon>
        <taxon>Aphanomyces</taxon>
    </lineage>
</organism>
<dbReference type="PANTHER" id="PTHR12970:SF1">
    <property type="entry name" value="PROTEASOME ASSEMBLY CHAPERONE 2"/>
    <property type="match status" value="1"/>
</dbReference>
<evidence type="ECO:0000313" key="5">
    <source>
        <dbReference type="EMBL" id="VFT96839.1"/>
    </source>
</evidence>
<dbReference type="InterPro" id="IPR038389">
    <property type="entry name" value="PSMG2_sf"/>
</dbReference>
<reference evidence="5 6" key="1">
    <citation type="submission" date="2019-03" db="EMBL/GenBank/DDBJ databases">
        <authorList>
            <person name="Gaulin E."/>
            <person name="Dumas B."/>
        </authorList>
    </citation>
    <scope>NUCLEOTIDE SEQUENCE [LARGE SCALE GENOMIC DNA]</scope>
    <source>
        <strain evidence="5">CBS 568.67</strain>
    </source>
</reference>
<dbReference type="GO" id="GO:0005829">
    <property type="term" value="C:cytosol"/>
    <property type="evidence" value="ECO:0007669"/>
    <property type="project" value="TreeGrafter"/>
</dbReference>
<evidence type="ECO:0000313" key="4">
    <source>
        <dbReference type="EMBL" id="KAF0688274.1"/>
    </source>
</evidence>
<dbReference type="AlphaFoldDB" id="A0A485LEA9"/>
<accession>A0A485LEA9</accession>
<dbReference type="PANTHER" id="PTHR12970">
    <property type="entry name" value="PROTEASOME ASSEMBLY CHAPERONE 2"/>
    <property type="match status" value="1"/>
</dbReference>
<dbReference type="GO" id="GO:0005634">
    <property type="term" value="C:nucleus"/>
    <property type="evidence" value="ECO:0007669"/>
    <property type="project" value="TreeGrafter"/>
</dbReference>
<dbReference type="Pfam" id="PF09754">
    <property type="entry name" value="PAC2"/>
    <property type="match status" value="1"/>
</dbReference>
<comment type="similarity">
    <text evidence="3">Belongs to the PSMG2 family.</text>
</comment>
<dbReference type="InterPro" id="IPR019151">
    <property type="entry name" value="Proteasome_assmbl_chaperone_2"/>
</dbReference>
<dbReference type="OrthoDB" id="10260712at2759"/>
<dbReference type="Gene3D" id="3.40.50.10900">
    <property type="entry name" value="PAC-like subunit"/>
    <property type="match status" value="1"/>
</dbReference>
<keyword evidence="6" id="KW-1185">Reference proteome</keyword>
<evidence type="ECO:0000256" key="2">
    <source>
        <dbReference type="ARBA" id="ARBA00023186"/>
    </source>
</evidence>
<evidence type="ECO:0000313" key="6">
    <source>
        <dbReference type="Proteomes" id="UP000332933"/>
    </source>
</evidence>
<dbReference type="InterPro" id="IPR016562">
    <property type="entry name" value="Proteasome_assmbl_chp_2_euk"/>
</dbReference>
<name>A0A485LEA9_9STRA</name>
<dbReference type="EMBL" id="CAADRA010006765">
    <property type="protein sequence ID" value="VFT96839.1"/>
    <property type="molecule type" value="Genomic_DNA"/>
</dbReference>
<reference evidence="4" key="2">
    <citation type="submission" date="2019-06" db="EMBL/GenBank/DDBJ databases">
        <title>Genomics analysis of Aphanomyces spp. identifies a new class of oomycete effector associated with host adaptation.</title>
        <authorList>
            <person name="Gaulin E."/>
        </authorList>
    </citation>
    <scope>NUCLEOTIDE SEQUENCE</scope>
    <source>
        <strain evidence="4">CBS 578.67</strain>
    </source>
</reference>
<gene>
    <name evidence="5" type="primary">Aste57867_20144</name>
    <name evidence="4" type="ORF">As57867_020078</name>
    <name evidence="5" type="ORF">ASTE57867_20144</name>
</gene>
<dbReference type="EMBL" id="VJMH01006742">
    <property type="protein sequence ID" value="KAF0688274.1"/>
    <property type="molecule type" value="Genomic_DNA"/>
</dbReference>
<protein>
    <recommendedName>
        <fullName evidence="1">Proteasome assembly chaperone 2</fullName>
    </recommendedName>
</protein>
<dbReference type="GO" id="GO:0043248">
    <property type="term" value="P:proteasome assembly"/>
    <property type="evidence" value="ECO:0007669"/>
    <property type="project" value="TreeGrafter"/>
</dbReference>
<dbReference type="Proteomes" id="UP000332933">
    <property type="component" value="Unassembled WGS sequence"/>
</dbReference>
<evidence type="ECO:0000256" key="1">
    <source>
        <dbReference type="ARBA" id="ARBA00019186"/>
    </source>
</evidence>